<dbReference type="NCBIfam" id="TIGR00639">
    <property type="entry name" value="PurN"/>
    <property type="match status" value="1"/>
</dbReference>
<dbReference type="EMBL" id="LN829119">
    <property type="protein sequence ID" value="CPR22486.1"/>
    <property type="molecule type" value="Genomic_DNA"/>
</dbReference>
<dbReference type="PANTHER" id="PTHR43369">
    <property type="entry name" value="PHOSPHORIBOSYLGLYCINAMIDE FORMYLTRANSFERASE"/>
    <property type="match status" value="1"/>
</dbReference>
<dbReference type="SUPFAM" id="SSF53328">
    <property type="entry name" value="Formyltransferase"/>
    <property type="match status" value="1"/>
</dbReference>
<reference evidence="7" key="1">
    <citation type="submission" date="2015-02" db="EMBL/GenBank/DDBJ databases">
        <authorList>
            <person name="Chooi Y.-H."/>
        </authorList>
    </citation>
    <scope>NUCLEOTIDE SEQUENCE [LARGE SCALE GENOMIC DNA]</scope>
    <source>
        <strain evidence="7">strain Y</strain>
    </source>
</reference>
<dbReference type="CDD" id="cd08645">
    <property type="entry name" value="FMT_core_GART"/>
    <property type="match status" value="1"/>
</dbReference>
<organism evidence="6 7">
    <name type="scientific">Candidatus Filomicrobium marinum</name>
    <dbReference type="NCBI Taxonomy" id="1608628"/>
    <lineage>
        <taxon>Bacteria</taxon>
        <taxon>Pseudomonadati</taxon>
        <taxon>Pseudomonadota</taxon>
        <taxon>Alphaproteobacteria</taxon>
        <taxon>Hyphomicrobiales</taxon>
        <taxon>Hyphomicrobiaceae</taxon>
        <taxon>Filomicrobium</taxon>
    </lineage>
</organism>
<keyword evidence="7" id="KW-1185">Reference proteome</keyword>
<dbReference type="UniPathway" id="UPA00074">
    <property type="reaction ID" value="UER00126"/>
</dbReference>
<feature type="binding site" evidence="4">
    <location>
        <position position="76"/>
    </location>
    <ligand>
        <name>(6R)-10-formyltetrahydrofolate</name>
        <dbReference type="ChEBI" id="CHEBI:195366"/>
    </ligand>
</feature>
<comment type="similarity">
    <text evidence="4">Belongs to the GART family.</text>
</comment>
<feature type="domain" description="Formyl transferase N-terminal" evidence="5">
    <location>
        <begin position="13"/>
        <end position="192"/>
    </location>
</feature>
<name>A0A0D6JKM1_9HYPH</name>
<dbReference type="InterPro" id="IPR002376">
    <property type="entry name" value="Formyl_transf_N"/>
</dbReference>
<dbReference type="InterPro" id="IPR036477">
    <property type="entry name" value="Formyl_transf_N_sf"/>
</dbReference>
<dbReference type="PANTHER" id="PTHR43369:SF2">
    <property type="entry name" value="PHOSPHORIBOSYLGLYCINAMIDE FORMYLTRANSFERASE"/>
    <property type="match status" value="1"/>
</dbReference>
<comment type="catalytic activity">
    <reaction evidence="4">
        <text>N(1)-(5-phospho-beta-D-ribosyl)glycinamide + (6R)-10-formyltetrahydrofolate = N(2)-formyl-N(1)-(5-phospho-beta-D-ribosyl)glycinamide + (6S)-5,6,7,8-tetrahydrofolate + H(+)</text>
        <dbReference type="Rhea" id="RHEA:15053"/>
        <dbReference type="ChEBI" id="CHEBI:15378"/>
        <dbReference type="ChEBI" id="CHEBI:57453"/>
        <dbReference type="ChEBI" id="CHEBI:143788"/>
        <dbReference type="ChEBI" id="CHEBI:147286"/>
        <dbReference type="ChEBI" id="CHEBI:195366"/>
        <dbReference type="EC" id="2.1.2.2"/>
    </reaction>
</comment>
<dbReference type="Gene3D" id="3.40.50.170">
    <property type="entry name" value="Formyl transferase, N-terminal domain"/>
    <property type="match status" value="1"/>
</dbReference>
<evidence type="ECO:0000256" key="1">
    <source>
        <dbReference type="ARBA" id="ARBA00005054"/>
    </source>
</evidence>
<dbReference type="RefSeq" id="WP_046479517.1">
    <property type="nucleotide sequence ID" value="NZ_LN829118.1"/>
</dbReference>
<comment type="pathway">
    <text evidence="1 4">Purine metabolism; IMP biosynthesis via de novo pathway; N(2)-formyl-N(1)-(5-phospho-D-ribosyl)glycinamide from N(1)-(5-phospho-D-ribosyl)glycinamide (10-formyl THF route): step 1/1.</text>
</comment>
<evidence type="ECO:0000256" key="2">
    <source>
        <dbReference type="ARBA" id="ARBA00022679"/>
    </source>
</evidence>
<evidence type="ECO:0000259" key="5">
    <source>
        <dbReference type="Pfam" id="PF00551"/>
    </source>
</evidence>
<dbReference type="GO" id="GO:0006189">
    <property type="term" value="P:'de novo' IMP biosynthetic process"/>
    <property type="evidence" value="ECO:0007669"/>
    <property type="project" value="UniProtKB-UniRule"/>
</dbReference>
<feature type="active site" description="Proton donor" evidence="4">
    <location>
        <position position="120"/>
    </location>
</feature>
<feature type="binding site" evidence="4">
    <location>
        <position position="118"/>
    </location>
    <ligand>
        <name>(6R)-10-formyltetrahydrofolate</name>
        <dbReference type="ChEBI" id="CHEBI:195366"/>
    </ligand>
</feature>
<feature type="binding site" evidence="4">
    <location>
        <begin position="23"/>
        <end position="25"/>
    </location>
    <ligand>
        <name>N(1)-(5-phospho-beta-D-ribosyl)glycinamide</name>
        <dbReference type="ChEBI" id="CHEBI:143788"/>
    </ligand>
</feature>
<evidence type="ECO:0000256" key="3">
    <source>
        <dbReference type="ARBA" id="ARBA00022755"/>
    </source>
</evidence>
<comment type="caution">
    <text evidence="4">Lacks conserved residue(s) required for the propagation of feature annotation.</text>
</comment>
<dbReference type="HAMAP" id="MF_01930">
    <property type="entry name" value="PurN"/>
    <property type="match status" value="1"/>
</dbReference>
<evidence type="ECO:0000256" key="4">
    <source>
        <dbReference type="HAMAP-Rule" id="MF_01930"/>
    </source>
</evidence>
<sequence length="225" mass="24523">MSSTEAGSKPVKKRVGVLISGRGSNMMSLVEATKAPDYPAEIVVVVSNRPEAPGLAWAKDRGIPTIALDHRTFRSREEFDDQLHRLLLAARVEIVACAGFMRLMTPELVANWHNRMINIHPSLLPCFKGLHTHERALAAGVRISGCTVHAVRHEMDTGPILGQAAVCVAANDTAESLAARVLAAEHKLYPQILRLFASDQILLDENAVITKHSFPESPAIFSPNI</sequence>
<evidence type="ECO:0000313" key="7">
    <source>
        <dbReference type="Proteomes" id="UP000033187"/>
    </source>
</evidence>
<gene>
    <name evidence="4 6" type="primary">purN</name>
    <name evidence="6" type="ORF">YBN1229_v1_3919</name>
</gene>
<dbReference type="InterPro" id="IPR004607">
    <property type="entry name" value="GART"/>
</dbReference>
<dbReference type="KEGG" id="fil:BN1229_v1_3931"/>
<protein>
    <recommendedName>
        <fullName evidence="4">Phosphoribosylglycinamide formyltransferase</fullName>
        <ecNumber evidence="4">2.1.2.2</ecNumber>
    </recommendedName>
    <alternativeName>
        <fullName evidence="4">5'-phosphoribosylglycinamide transformylase</fullName>
    </alternativeName>
    <alternativeName>
        <fullName evidence="4">GAR transformylase</fullName>
        <shortName evidence="4">GART</shortName>
    </alternativeName>
</protein>
<feature type="site" description="Raises pKa of active site His" evidence="4">
    <location>
        <position position="156"/>
    </location>
</feature>
<dbReference type="GO" id="GO:0004644">
    <property type="term" value="F:phosphoribosylglycinamide formyltransferase activity"/>
    <property type="evidence" value="ECO:0007669"/>
    <property type="project" value="UniProtKB-UniRule"/>
</dbReference>
<dbReference type="KEGG" id="fiy:BN1229_v1_3919"/>
<dbReference type="Pfam" id="PF00551">
    <property type="entry name" value="Formyl_trans_N"/>
    <property type="match status" value="1"/>
</dbReference>
<keyword evidence="2 4" id="KW-0808">Transferase</keyword>
<proteinExistence type="inferred from homology"/>
<dbReference type="OrthoDB" id="9806170at2"/>
<dbReference type="AlphaFoldDB" id="A0A0D6JKM1"/>
<accession>A0A0D6JKM1</accession>
<dbReference type="GO" id="GO:0005829">
    <property type="term" value="C:cytosol"/>
    <property type="evidence" value="ECO:0007669"/>
    <property type="project" value="TreeGrafter"/>
</dbReference>
<comment type="function">
    <text evidence="4">Catalyzes the transfer of a formyl group from 10-formyltetrahydrofolate to 5-phospho-ribosyl-glycinamide (GAR), producing 5-phospho-ribosyl-N-formylglycinamide (FGAR) and tetrahydrofolate.</text>
</comment>
<dbReference type="EC" id="2.1.2.2" evidence="4"/>
<evidence type="ECO:0000313" key="6">
    <source>
        <dbReference type="EMBL" id="CPR22486.1"/>
    </source>
</evidence>
<dbReference type="Proteomes" id="UP000033187">
    <property type="component" value="Chromosome 1"/>
</dbReference>
<keyword evidence="3 4" id="KW-0658">Purine biosynthesis</keyword>